<keyword evidence="3" id="KW-1185">Reference proteome</keyword>
<sequence length="137" mass="15037">MPRLNGRRGAFQLLFSLTYLALGVSYLLVEPSRARANALDWLTAFVDVNDLGWPWLIAAMVAAMSAFQVEPLDRYGFGALAAIPAAWGCLYLIPTFTGEARTGWITTCLYWSLAVAVMVVAGMRNPVKPVNVVRVDQ</sequence>
<feature type="transmembrane region" description="Helical" evidence="1">
    <location>
        <begin position="52"/>
        <end position="69"/>
    </location>
</feature>
<accession>A0ABY8QUU8</accession>
<evidence type="ECO:0000256" key="1">
    <source>
        <dbReference type="SAM" id="Phobius"/>
    </source>
</evidence>
<dbReference type="EMBL" id="CP090958">
    <property type="protein sequence ID" value="WGW12763.1"/>
    <property type="molecule type" value="Genomic_DNA"/>
</dbReference>
<dbReference type="Proteomes" id="UP001209083">
    <property type="component" value="Chromosome"/>
</dbReference>
<protein>
    <submittedName>
        <fullName evidence="2">Uncharacterized protein</fullName>
    </submittedName>
</protein>
<feature type="transmembrane region" description="Helical" evidence="1">
    <location>
        <begin position="76"/>
        <end position="96"/>
    </location>
</feature>
<proteinExistence type="predicted"/>
<gene>
    <name evidence="2" type="ORF">LWF01_03030</name>
</gene>
<evidence type="ECO:0000313" key="2">
    <source>
        <dbReference type="EMBL" id="WGW12763.1"/>
    </source>
</evidence>
<keyword evidence="1" id="KW-0472">Membrane</keyword>
<evidence type="ECO:0000313" key="3">
    <source>
        <dbReference type="Proteomes" id="UP001209083"/>
    </source>
</evidence>
<keyword evidence="1" id="KW-1133">Transmembrane helix</keyword>
<feature type="transmembrane region" description="Helical" evidence="1">
    <location>
        <begin position="102"/>
        <end position="121"/>
    </location>
</feature>
<organism evidence="2 3">
    <name type="scientific">Saxibacter everestensis</name>
    <dbReference type="NCBI Taxonomy" id="2909229"/>
    <lineage>
        <taxon>Bacteria</taxon>
        <taxon>Bacillati</taxon>
        <taxon>Actinomycetota</taxon>
        <taxon>Actinomycetes</taxon>
        <taxon>Micrococcales</taxon>
        <taxon>Brevibacteriaceae</taxon>
        <taxon>Saxibacter</taxon>
    </lineage>
</organism>
<dbReference type="RefSeq" id="WP_349639567.1">
    <property type="nucleotide sequence ID" value="NZ_CP090958.1"/>
</dbReference>
<name>A0ABY8QUU8_9MICO</name>
<keyword evidence="1" id="KW-0812">Transmembrane</keyword>
<reference evidence="2 3" key="1">
    <citation type="submission" date="2023-05" db="EMBL/GenBank/DDBJ databases">
        <title>Lithophilousrod everest ZFBP1038 complete genpme.</title>
        <authorList>
            <person name="Tian M."/>
        </authorList>
    </citation>
    <scope>NUCLEOTIDE SEQUENCE [LARGE SCALE GENOMIC DNA]</scope>
    <source>
        <strain evidence="2 3">ZFBP1038</strain>
    </source>
</reference>